<keyword evidence="1" id="KW-1133">Transmembrane helix</keyword>
<organism evidence="2 3">
    <name type="scientific">Actinoplanes aureus</name>
    <dbReference type="NCBI Taxonomy" id="2792083"/>
    <lineage>
        <taxon>Bacteria</taxon>
        <taxon>Bacillati</taxon>
        <taxon>Actinomycetota</taxon>
        <taxon>Actinomycetes</taxon>
        <taxon>Micromonosporales</taxon>
        <taxon>Micromonosporaceae</taxon>
        <taxon>Actinoplanes</taxon>
    </lineage>
</organism>
<protein>
    <submittedName>
        <fullName evidence="2">Uncharacterized protein</fullName>
    </submittedName>
</protein>
<dbReference type="AlphaFoldDB" id="A0A931CMH8"/>
<dbReference type="Proteomes" id="UP000598146">
    <property type="component" value="Unassembled WGS sequence"/>
</dbReference>
<comment type="caution">
    <text evidence="2">The sequence shown here is derived from an EMBL/GenBank/DDBJ whole genome shotgun (WGS) entry which is preliminary data.</text>
</comment>
<dbReference type="RefSeq" id="WP_196420861.1">
    <property type="nucleotide sequence ID" value="NZ_JADQTO010000054.1"/>
</dbReference>
<evidence type="ECO:0000313" key="3">
    <source>
        <dbReference type="Proteomes" id="UP000598146"/>
    </source>
</evidence>
<reference evidence="2" key="1">
    <citation type="submission" date="2020-11" db="EMBL/GenBank/DDBJ databases">
        <title>Isolation and identification of active actinomycetes.</title>
        <authorList>
            <person name="Sun X."/>
        </authorList>
    </citation>
    <scope>NUCLEOTIDE SEQUENCE</scope>
    <source>
        <strain evidence="2">NEAU-A11</strain>
    </source>
</reference>
<keyword evidence="1" id="KW-0472">Membrane</keyword>
<keyword evidence="3" id="KW-1185">Reference proteome</keyword>
<feature type="transmembrane region" description="Helical" evidence="1">
    <location>
        <begin position="107"/>
        <end position="127"/>
    </location>
</feature>
<keyword evidence="1" id="KW-0812">Transmembrane</keyword>
<gene>
    <name evidence="2" type="ORF">I4J89_47655</name>
</gene>
<name>A0A931CMH8_9ACTN</name>
<proteinExistence type="predicted"/>
<accession>A0A931CMH8</accession>
<evidence type="ECO:0000313" key="2">
    <source>
        <dbReference type="EMBL" id="MBG0569111.1"/>
    </source>
</evidence>
<evidence type="ECO:0000256" key="1">
    <source>
        <dbReference type="SAM" id="Phobius"/>
    </source>
</evidence>
<feature type="transmembrane region" description="Helical" evidence="1">
    <location>
        <begin position="77"/>
        <end position="101"/>
    </location>
</feature>
<dbReference type="EMBL" id="JADQTO010000054">
    <property type="protein sequence ID" value="MBG0569111.1"/>
    <property type="molecule type" value="Genomic_DNA"/>
</dbReference>
<sequence>MARRTGREARASGFVLSLWCAIVVIELIVTAFAATGFDEVADASPFGRAGTIVVSLAIAAVACVGAVCAWRGAPGPLRVLVAVLLFLGTGLLVLIALFFVIAADVTVILGFLLVPAAVFVGLIGAAVSRSMPSRVGR</sequence>
<feature type="transmembrane region" description="Helical" evidence="1">
    <location>
        <begin position="12"/>
        <end position="37"/>
    </location>
</feature>
<feature type="transmembrane region" description="Helical" evidence="1">
    <location>
        <begin position="49"/>
        <end position="70"/>
    </location>
</feature>